<dbReference type="InterPro" id="IPR018099">
    <property type="entry name" value="Purine_phosphorylase-2_CS"/>
</dbReference>
<dbReference type="CDD" id="cd09010">
    <property type="entry name" value="MTAP_SsMTAPII_like_MTIP"/>
    <property type="match status" value="1"/>
</dbReference>
<name>A0A8J3IBF5_9CHLR</name>
<comment type="function">
    <text evidence="4">Catalyzes the reversible phosphorylation of S-methyl-5'-thioadenosine (MTA) to adenine and 5-methylthioribose-1-phosphate. Involved in the breakdown of MTA, a major by-product of polyamine biosynthesis. Responsible for the first step in the methionine salvage pathway after MTA has been generated from S-adenosylmethionine. Has broad substrate specificity with 6-aminopurine nucleosides as preferred substrates.</text>
</comment>
<dbReference type="NCBIfam" id="TIGR01694">
    <property type="entry name" value="MTAP"/>
    <property type="match status" value="1"/>
</dbReference>
<dbReference type="Gene3D" id="3.40.50.1580">
    <property type="entry name" value="Nucleoside phosphorylase domain"/>
    <property type="match status" value="1"/>
</dbReference>
<feature type="binding site" evidence="4">
    <location>
        <position position="12"/>
    </location>
    <ligand>
        <name>phosphate</name>
        <dbReference type="ChEBI" id="CHEBI:43474"/>
    </ligand>
</feature>
<evidence type="ECO:0000256" key="2">
    <source>
        <dbReference type="ARBA" id="ARBA00022679"/>
    </source>
</evidence>
<dbReference type="EC" id="2.4.2.28" evidence="4"/>
<evidence type="ECO:0000256" key="1">
    <source>
        <dbReference type="ARBA" id="ARBA00022676"/>
    </source>
</evidence>
<keyword evidence="3 4" id="KW-0660">Purine salvage</keyword>
<evidence type="ECO:0000313" key="6">
    <source>
        <dbReference type="EMBL" id="GHO91286.1"/>
    </source>
</evidence>
<keyword evidence="2 4" id="KW-0808">Transferase</keyword>
<evidence type="ECO:0000259" key="5">
    <source>
        <dbReference type="Pfam" id="PF01048"/>
    </source>
</evidence>
<protein>
    <recommendedName>
        <fullName evidence="4">S-methyl-5'-thioadenosine phosphorylase</fullName>
        <ecNumber evidence="4">2.4.2.28</ecNumber>
    </recommendedName>
    <alternativeName>
        <fullName evidence="4">5'-methylthioadenosine phosphorylase</fullName>
        <shortName evidence="4">MTA phosphorylase</shortName>
        <shortName evidence="4">MTAP</shortName>
    </alternativeName>
</protein>
<comment type="subunit">
    <text evidence="4">Homohexamer. Dimer of a homotrimer.</text>
</comment>
<feature type="site" description="Important for substrate specificity" evidence="4">
    <location>
        <position position="223"/>
    </location>
</feature>
<gene>
    <name evidence="4 6" type="primary">mtnP</name>
    <name evidence="6" type="ORF">KSF_013340</name>
</gene>
<evidence type="ECO:0000256" key="3">
    <source>
        <dbReference type="ARBA" id="ARBA00022726"/>
    </source>
</evidence>
<dbReference type="PANTHER" id="PTHR42679">
    <property type="entry name" value="S-METHYL-5'-THIOADENOSINE PHOSPHORYLASE"/>
    <property type="match status" value="1"/>
</dbReference>
<keyword evidence="1 4" id="KW-0328">Glycosyltransferase</keyword>
<dbReference type="RefSeq" id="WP_220202188.1">
    <property type="nucleotide sequence ID" value="NZ_BNJK01000001.1"/>
</dbReference>
<feature type="binding site" evidence="4">
    <location>
        <begin position="87"/>
        <end position="88"/>
    </location>
    <ligand>
        <name>phosphate</name>
        <dbReference type="ChEBI" id="CHEBI:43474"/>
    </ligand>
</feature>
<dbReference type="FunFam" id="3.40.50.1580:FF:000012">
    <property type="entry name" value="Probable 6-oxopurine nucleoside phosphorylase"/>
    <property type="match status" value="1"/>
</dbReference>
<evidence type="ECO:0000256" key="4">
    <source>
        <dbReference type="HAMAP-Rule" id="MF_01963"/>
    </source>
</evidence>
<feature type="binding site" evidence="4">
    <location>
        <position position="186"/>
    </location>
    <ligand>
        <name>substrate</name>
    </ligand>
</feature>
<dbReference type="InterPro" id="IPR035994">
    <property type="entry name" value="Nucleoside_phosphorylase_sf"/>
</dbReference>
<feature type="domain" description="Nucleoside phosphorylase" evidence="5">
    <location>
        <begin position="5"/>
        <end position="244"/>
    </location>
</feature>
<dbReference type="GO" id="GO:0005829">
    <property type="term" value="C:cytosol"/>
    <property type="evidence" value="ECO:0007669"/>
    <property type="project" value="TreeGrafter"/>
</dbReference>
<dbReference type="InterPro" id="IPR010044">
    <property type="entry name" value="MTAP"/>
</dbReference>
<dbReference type="Proteomes" id="UP000597444">
    <property type="component" value="Unassembled WGS sequence"/>
</dbReference>
<dbReference type="NCBIfam" id="NF006599">
    <property type="entry name" value="PRK09136.1"/>
    <property type="match status" value="1"/>
</dbReference>
<keyword evidence="7" id="KW-1185">Reference proteome</keyword>
<comment type="caution">
    <text evidence="6">The sequence shown here is derived from an EMBL/GenBank/DDBJ whole genome shotgun (WGS) entry which is preliminary data.</text>
</comment>
<dbReference type="GO" id="GO:0017061">
    <property type="term" value="F:S-methyl-5-thioadenosine phosphorylase activity"/>
    <property type="evidence" value="ECO:0007669"/>
    <property type="project" value="UniProtKB-UniRule"/>
</dbReference>
<feature type="site" description="Important for substrate specificity" evidence="4">
    <location>
        <position position="168"/>
    </location>
</feature>
<dbReference type="SUPFAM" id="SSF53167">
    <property type="entry name" value="Purine and uridine phosphorylases"/>
    <property type="match status" value="1"/>
</dbReference>
<sequence>MRRATIGIIGGSGLYRMEGMTDVEEVRVATPFGDPSDVITIGNFSGVPMAFLPRHGRGHSINPTEIPARANIWALKSLGVEWVIAVSAVGSLREEIAPRDLVIPDQIFDRTKSRVNGFFEGGLVVHCTFADPFCPELSNLLLDSARELGDVNVHAGGTYVCMEGPLFSTRAESNVYRKLGMDIIGMTALPEAKLAREAELCYATIACATDYDCWHESEESVTVQMVVNNLSANVANAQRILQSVAQKIPANRSHQTCGCADALATSIMTDRLQLPAPLKEKYSLLIGKYLS</sequence>
<feature type="binding site" evidence="4">
    <location>
        <begin position="54"/>
        <end position="55"/>
    </location>
    <ligand>
        <name>phosphate</name>
        <dbReference type="ChEBI" id="CHEBI:43474"/>
    </ligand>
</feature>
<dbReference type="GO" id="GO:0006166">
    <property type="term" value="P:purine ribonucleoside salvage"/>
    <property type="evidence" value="ECO:0007669"/>
    <property type="project" value="UniProtKB-KW"/>
</dbReference>
<organism evidence="6 7">
    <name type="scientific">Reticulibacter mediterranei</name>
    <dbReference type="NCBI Taxonomy" id="2778369"/>
    <lineage>
        <taxon>Bacteria</taxon>
        <taxon>Bacillati</taxon>
        <taxon>Chloroflexota</taxon>
        <taxon>Ktedonobacteria</taxon>
        <taxon>Ktedonobacterales</taxon>
        <taxon>Reticulibacteraceae</taxon>
        <taxon>Reticulibacter</taxon>
    </lineage>
</organism>
<dbReference type="AlphaFoldDB" id="A0A8J3IBF5"/>
<dbReference type="Pfam" id="PF01048">
    <property type="entry name" value="PNP_UDP_1"/>
    <property type="match status" value="1"/>
</dbReference>
<feature type="binding site" evidence="4">
    <location>
        <position position="187"/>
    </location>
    <ligand>
        <name>phosphate</name>
        <dbReference type="ChEBI" id="CHEBI:43474"/>
    </ligand>
</feature>
<dbReference type="GO" id="GO:0019509">
    <property type="term" value="P:L-methionine salvage from methylthioadenosine"/>
    <property type="evidence" value="ECO:0007669"/>
    <property type="project" value="UniProtKB-UniRule"/>
</dbReference>
<dbReference type="UniPathway" id="UPA00904">
    <property type="reaction ID" value="UER00873"/>
</dbReference>
<dbReference type="PROSITE" id="PS01240">
    <property type="entry name" value="PNP_MTAP_2"/>
    <property type="match status" value="1"/>
</dbReference>
<evidence type="ECO:0000313" key="7">
    <source>
        <dbReference type="Proteomes" id="UP000597444"/>
    </source>
</evidence>
<comment type="similarity">
    <text evidence="4">Belongs to the PNP/MTAP phosphorylase family. MTAP subfamily.</text>
</comment>
<reference evidence="6" key="1">
    <citation type="submission" date="2020-10" db="EMBL/GenBank/DDBJ databases">
        <title>Taxonomic study of unclassified bacteria belonging to the class Ktedonobacteria.</title>
        <authorList>
            <person name="Yabe S."/>
            <person name="Wang C.M."/>
            <person name="Zheng Y."/>
            <person name="Sakai Y."/>
            <person name="Cavaletti L."/>
            <person name="Monciardini P."/>
            <person name="Donadio S."/>
        </authorList>
    </citation>
    <scope>NUCLEOTIDE SEQUENCE</scope>
    <source>
        <strain evidence="6">ID150040</strain>
    </source>
</reference>
<comment type="pathway">
    <text evidence="4">Amino-acid biosynthesis; L-methionine biosynthesis via salvage pathway; S-methyl-5-thio-alpha-D-ribose 1-phosphate from S-methyl-5'-thioadenosine (phosphorylase route): step 1/1.</text>
</comment>
<dbReference type="HAMAP" id="MF_01963">
    <property type="entry name" value="MTAP"/>
    <property type="match status" value="1"/>
</dbReference>
<comment type="catalytic activity">
    <reaction evidence="4">
        <text>S-methyl-5'-thioadenosine + phosphate = 5-(methylsulfanyl)-alpha-D-ribose 1-phosphate + adenine</text>
        <dbReference type="Rhea" id="RHEA:11852"/>
        <dbReference type="ChEBI" id="CHEBI:16708"/>
        <dbReference type="ChEBI" id="CHEBI:17509"/>
        <dbReference type="ChEBI" id="CHEBI:43474"/>
        <dbReference type="ChEBI" id="CHEBI:58533"/>
        <dbReference type="EC" id="2.4.2.28"/>
    </reaction>
</comment>
<dbReference type="EMBL" id="BNJK01000001">
    <property type="protein sequence ID" value="GHO91286.1"/>
    <property type="molecule type" value="Genomic_DNA"/>
</dbReference>
<dbReference type="InterPro" id="IPR000845">
    <property type="entry name" value="Nucleoside_phosphorylase_d"/>
</dbReference>
<proteinExistence type="inferred from homology"/>
<feature type="binding site" evidence="4">
    <location>
        <begin position="210"/>
        <end position="212"/>
    </location>
    <ligand>
        <name>substrate</name>
    </ligand>
</feature>
<accession>A0A8J3IBF5</accession>
<dbReference type="PANTHER" id="PTHR42679:SF2">
    <property type="entry name" value="S-METHYL-5'-THIOADENOSINE PHOSPHORYLASE"/>
    <property type="match status" value="1"/>
</dbReference>